<dbReference type="InterPro" id="IPR004839">
    <property type="entry name" value="Aminotransferase_I/II_large"/>
</dbReference>
<reference evidence="3 4" key="1">
    <citation type="submission" date="2023-07" db="EMBL/GenBank/DDBJ databases">
        <title>Sorghum-associated microbial communities from plants grown in Nebraska, USA.</title>
        <authorList>
            <person name="Schachtman D."/>
        </authorList>
    </citation>
    <scope>NUCLEOTIDE SEQUENCE [LARGE SCALE GENOMIC DNA]</scope>
    <source>
        <strain evidence="3 4">BE167</strain>
    </source>
</reference>
<evidence type="ECO:0000313" key="4">
    <source>
        <dbReference type="Proteomes" id="UP001252243"/>
    </source>
</evidence>
<dbReference type="Pfam" id="PF00155">
    <property type="entry name" value="Aminotran_1_2"/>
    <property type="match status" value="1"/>
</dbReference>
<dbReference type="PANTHER" id="PTHR42691:SF1">
    <property type="entry name" value="ASPARTATE AMINOTRANSFERASE YHDR-RELATED"/>
    <property type="match status" value="1"/>
</dbReference>
<dbReference type="InterPro" id="IPR015424">
    <property type="entry name" value="PyrdxlP-dep_Trfase"/>
</dbReference>
<protein>
    <recommendedName>
        <fullName evidence="1">Aminotransferase</fullName>
        <ecNumber evidence="1">2.6.1.-</ecNumber>
    </recommendedName>
</protein>
<dbReference type="InterPro" id="IPR004838">
    <property type="entry name" value="NHTrfase_class1_PyrdxlP-BS"/>
</dbReference>
<evidence type="ECO:0000256" key="1">
    <source>
        <dbReference type="RuleBase" id="RU000481"/>
    </source>
</evidence>
<keyword evidence="4" id="KW-1185">Reference proteome</keyword>
<comment type="similarity">
    <text evidence="1">Belongs to the class-I pyridoxal-phosphate-dependent aminotransferase family.</text>
</comment>
<dbReference type="EMBL" id="JAVDVQ010000009">
    <property type="protein sequence ID" value="MDR7083152.1"/>
    <property type="molecule type" value="Genomic_DNA"/>
</dbReference>
<proteinExistence type="inferred from homology"/>
<comment type="caution">
    <text evidence="3">The sequence shown here is derived from an EMBL/GenBank/DDBJ whole genome shotgun (WGS) entry which is preliminary data.</text>
</comment>
<dbReference type="Gene3D" id="3.40.640.10">
    <property type="entry name" value="Type I PLP-dependent aspartate aminotransferase-like (Major domain)"/>
    <property type="match status" value="1"/>
</dbReference>
<name>A0ABU1UD81_9MICC</name>
<evidence type="ECO:0000259" key="2">
    <source>
        <dbReference type="Pfam" id="PF00155"/>
    </source>
</evidence>
<sequence length="404" mass="44351">MRADFSPVSRRATTLASVPSQQRINTFLRDSVYARRQHEPGICDLALGNPHQMPTAAYVEALADALTPRNELWFAYKTNEPEAQAAAAASLQRLIGLPFEPADIHLTTGGFTAIPLALKAVADPGDEVIFTLPPWFFYEPLVIEAGLVPVKIRCDAETFDVDLAALGAAITPRTRVVIVNTPNNPTGRIYPPKLLKDLADMLEGASRSNGRRVYLLSDEAYNRIVYDGARFHSPAEYYPYTLLAYSYGKTHLAPGQRIGYLALPPGMPDRVPLREAITALQMALGWIYPNALLQHALPRLEEFSVDVGELQRKRDLMVAALTGMGYRLTRPEGSFYLFVRTPAGDDEQFTAALADQGVFVLPGTLFETPGYFRISLTASEEMIQRALPVLAAAIQPTGGGVPRH</sequence>
<dbReference type="PANTHER" id="PTHR42691">
    <property type="entry name" value="ASPARTATE AMINOTRANSFERASE YHDR-RELATED"/>
    <property type="match status" value="1"/>
</dbReference>
<keyword evidence="1 3" id="KW-0032">Aminotransferase</keyword>
<dbReference type="EC" id="2.6.1.-" evidence="1"/>
<dbReference type="SUPFAM" id="SSF53383">
    <property type="entry name" value="PLP-dependent transferases"/>
    <property type="match status" value="1"/>
</dbReference>
<dbReference type="RefSeq" id="WP_310057421.1">
    <property type="nucleotide sequence ID" value="NZ_JAVDVQ010000009.1"/>
</dbReference>
<dbReference type="CDD" id="cd00609">
    <property type="entry name" value="AAT_like"/>
    <property type="match status" value="1"/>
</dbReference>
<feature type="domain" description="Aminotransferase class I/classII large" evidence="2">
    <location>
        <begin position="43"/>
        <end position="387"/>
    </location>
</feature>
<dbReference type="PROSITE" id="PS00105">
    <property type="entry name" value="AA_TRANSFER_CLASS_1"/>
    <property type="match status" value="1"/>
</dbReference>
<organism evidence="3 4">
    <name type="scientific">Arthrobacter ginsengisoli</name>
    <dbReference type="NCBI Taxonomy" id="1356565"/>
    <lineage>
        <taxon>Bacteria</taxon>
        <taxon>Bacillati</taxon>
        <taxon>Actinomycetota</taxon>
        <taxon>Actinomycetes</taxon>
        <taxon>Micrococcales</taxon>
        <taxon>Micrococcaceae</taxon>
        <taxon>Arthrobacter</taxon>
    </lineage>
</organism>
<dbReference type="Proteomes" id="UP001252243">
    <property type="component" value="Unassembled WGS sequence"/>
</dbReference>
<dbReference type="GO" id="GO:0004069">
    <property type="term" value="F:L-aspartate:2-oxoglutarate aminotransferase activity"/>
    <property type="evidence" value="ECO:0007669"/>
    <property type="project" value="UniProtKB-EC"/>
</dbReference>
<gene>
    <name evidence="3" type="ORF">J2X01_002445</name>
</gene>
<comment type="cofactor">
    <cofactor evidence="1">
        <name>pyridoxal 5'-phosphate</name>
        <dbReference type="ChEBI" id="CHEBI:597326"/>
    </cofactor>
</comment>
<accession>A0ABU1UD81</accession>
<dbReference type="InterPro" id="IPR015421">
    <property type="entry name" value="PyrdxlP-dep_Trfase_major"/>
</dbReference>
<keyword evidence="1 3" id="KW-0808">Transferase</keyword>
<evidence type="ECO:0000313" key="3">
    <source>
        <dbReference type="EMBL" id="MDR7083152.1"/>
    </source>
</evidence>